<proteinExistence type="predicted"/>
<evidence type="ECO:0000256" key="3">
    <source>
        <dbReference type="ARBA" id="ARBA00022692"/>
    </source>
</evidence>
<name>A0ABU1VU61_9GAMM</name>
<dbReference type="Pfam" id="PF02706">
    <property type="entry name" value="Wzz"/>
    <property type="match status" value="1"/>
</dbReference>
<evidence type="ECO:0000256" key="6">
    <source>
        <dbReference type="SAM" id="Phobius"/>
    </source>
</evidence>
<keyword evidence="5 6" id="KW-0472">Membrane</keyword>
<sequence>MVDSKDKVNVSYSNKSENDEIDLIGLLSLIWKGKLTVILVTFLFGAFSIYYSLSLSDIYRSELLMVPAEQKNSSVLPGQLGGLAAMAGVNLGSGGIDKTTIALQTLQSRDFISKFIRKHNILVELMAAKGWDRQSNTLAIDQSLYSVKDMSWIRDVKAPRKPEPSMQEAYAVFSDLFKLSKDIKSGLITLEFKHYSPFFAKQILDWLVADINQDMKSKDIQEAEKSIVYLEQQILKTNISEVKATLFSLIEEQTKTLMLANSRDEYMFKMIDSAFVPEMKYEPRRSIIVIVTSFFGCIFGVFVVLLFPRLRK</sequence>
<dbReference type="PANTHER" id="PTHR32309">
    <property type="entry name" value="TYROSINE-PROTEIN KINASE"/>
    <property type="match status" value="1"/>
</dbReference>
<evidence type="ECO:0000256" key="2">
    <source>
        <dbReference type="ARBA" id="ARBA00022475"/>
    </source>
</evidence>
<dbReference type="PANTHER" id="PTHR32309:SF13">
    <property type="entry name" value="FERRIC ENTEROBACTIN TRANSPORT PROTEIN FEPE"/>
    <property type="match status" value="1"/>
</dbReference>
<evidence type="ECO:0000256" key="4">
    <source>
        <dbReference type="ARBA" id="ARBA00022989"/>
    </source>
</evidence>
<feature type="domain" description="Polysaccharide chain length determinant N-terminal" evidence="7">
    <location>
        <begin position="19"/>
        <end position="118"/>
    </location>
</feature>
<keyword evidence="2" id="KW-1003">Cell membrane</keyword>
<feature type="transmembrane region" description="Helical" evidence="6">
    <location>
        <begin position="287"/>
        <end position="307"/>
    </location>
</feature>
<keyword evidence="3 6" id="KW-0812">Transmembrane</keyword>
<feature type="transmembrane region" description="Helical" evidence="6">
    <location>
        <begin position="35"/>
        <end position="53"/>
    </location>
</feature>
<protein>
    <submittedName>
        <fullName evidence="8">Uncharacterized protein involved in exopolysaccharide biosynthesis</fullName>
    </submittedName>
</protein>
<evidence type="ECO:0000313" key="8">
    <source>
        <dbReference type="EMBL" id="MDR7119263.1"/>
    </source>
</evidence>
<dbReference type="RefSeq" id="WP_310273645.1">
    <property type="nucleotide sequence ID" value="NZ_JAVDWR010000001.1"/>
</dbReference>
<dbReference type="Proteomes" id="UP001257909">
    <property type="component" value="Unassembled WGS sequence"/>
</dbReference>
<accession>A0ABU1VU61</accession>
<organism evidence="8 9">
    <name type="scientific">Rheinheimera soli</name>
    <dbReference type="NCBI Taxonomy" id="443616"/>
    <lineage>
        <taxon>Bacteria</taxon>
        <taxon>Pseudomonadati</taxon>
        <taxon>Pseudomonadota</taxon>
        <taxon>Gammaproteobacteria</taxon>
        <taxon>Chromatiales</taxon>
        <taxon>Chromatiaceae</taxon>
        <taxon>Rheinheimera</taxon>
    </lineage>
</organism>
<comment type="subcellular location">
    <subcellularLocation>
        <location evidence="1">Cell membrane</location>
        <topology evidence="1">Multi-pass membrane protein</topology>
    </subcellularLocation>
</comment>
<comment type="caution">
    <text evidence="8">The sequence shown here is derived from an EMBL/GenBank/DDBJ whole genome shotgun (WGS) entry which is preliminary data.</text>
</comment>
<evidence type="ECO:0000313" key="9">
    <source>
        <dbReference type="Proteomes" id="UP001257909"/>
    </source>
</evidence>
<dbReference type="InterPro" id="IPR003856">
    <property type="entry name" value="LPS_length_determ_N"/>
</dbReference>
<dbReference type="InterPro" id="IPR050445">
    <property type="entry name" value="Bact_polysacc_biosynth/exp"/>
</dbReference>
<keyword evidence="4 6" id="KW-1133">Transmembrane helix</keyword>
<evidence type="ECO:0000256" key="1">
    <source>
        <dbReference type="ARBA" id="ARBA00004651"/>
    </source>
</evidence>
<keyword evidence="9" id="KW-1185">Reference proteome</keyword>
<evidence type="ECO:0000256" key="5">
    <source>
        <dbReference type="ARBA" id="ARBA00023136"/>
    </source>
</evidence>
<gene>
    <name evidence="8" type="ORF">J2W69_000178</name>
</gene>
<evidence type="ECO:0000259" key="7">
    <source>
        <dbReference type="Pfam" id="PF02706"/>
    </source>
</evidence>
<dbReference type="EMBL" id="JAVDWR010000001">
    <property type="protein sequence ID" value="MDR7119263.1"/>
    <property type="molecule type" value="Genomic_DNA"/>
</dbReference>
<reference evidence="8 9" key="1">
    <citation type="submission" date="2023-07" db="EMBL/GenBank/DDBJ databases">
        <title>Sorghum-associated microbial communities from plants grown in Nebraska, USA.</title>
        <authorList>
            <person name="Schachtman D."/>
        </authorList>
    </citation>
    <scope>NUCLEOTIDE SEQUENCE [LARGE SCALE GENOMIC DNA]</scope>
    <source>
        <strain evidence="8 9">4138</strain>
    </source>
</reference>